<evidence type="ECO:0008006" key="3">
    <source>
        <dbReference type="Google" id="ProtNLM"/>
    </source>
</evidence>
<gene>
    <name evidence="1" type="ORF">C5O25_01845</name>
</gene>
<dbReference type="AlphaFoldDB" id="A0A2V1J1P0"/>
<proteinExistence type="predicted"/>
<dbReference type="RefSeq" id="WP_107035023.1">
    <property type="nucleotide sequence ID" value="NZ_CARRBK010000013.1"/>
</dbReference>
<reference evidence="2" key="1">
    <citation type="submission" date="2018-02" db="EMBL/GenBank/DDBJ databases">
        <authorList>
            <person name="Clavel T."/>
            <person name="Strowig T."/>
        </authorList>
    </citation>
    <scope>NUCLEOTIDE SEQUENCE [LARGE SCALE GENOMIC DNA]</scope>
    <source>
        <strain evidence="2">DSM 100764</strain>
    </source>
</reference>
<protein>
    <recommendedName>
        <fullName evidence="3">Outer membrane protein beta-barrel domain-containing protein</fullName>
    </recommendedName>
</protein>
<dbReference type="GeneID" id="93425288"/>
<keyword evidence="2" id="KW-1185">Reference proteome</keyword>
<evidence type="ECO:0000313" key="1">
    <source>
        <dbReference type="EMBL" id="PWB09401.1"/>
    </source>
</evidence>
<dbReference type="Proteomes" id="UP000244925">
    <property type="component" value="Unassembled WGS sequence"/>
</dbReference>
<organism evidence="1 2">
    <name type="scientific">Paramuribaculum intestinale</name>
    <dbReference type="NCBI Taxonomy" id="2094151"/>
    <lineage>
        <taxon>Bacteria</taxon>
        <taxon>Pseudomonadati</taxon>
        <taxon>Bacteroidota</taxon>
        <taxon>Bacteroidia</taxon>
        <taxon>Bacteroidales</taxon>
        <taxon>Muribaculaceae</taxon>
        <taxon>Paramuribaculum</taxon>
    </lineage>
</organism>
<comment type="caution">
    <text evidence="1">The sequence shown here is derived from an EMBL/GenBank/DDBJ whole genome shotgun (WGS) entry which is preliminary data.</text>
</comment>
<name>A0A2V1J1P0_9BACT</name>
<dbReference type="EMBL" id="PUBV01000002">
    <property type="protein sequence ID" value="PWB09401.1"/>
    <property type="molecule type" value="Genomic_DNA"/>
</dbReference>
<evidence type="ECO:0000313" key="2">
    <source>
        <dbReference type="Proteomes" id="UP000244925"/>
    </source>
</evidence>
<sequence>MRFASGLRLITEAHATFNTYDSNGYLINGYNNTYPYKHTDMTEVGFTPCIAYRIANSPVDLKLRYLFIGFNHSERSYKAEAPGCLGRGNWIIDASLRRLEIGASITF</sequence>
<accession>A0A2V1J1P0</accession>